<feature type="DNA-binding region" description="H-T-H motif" evidence="4">
    <location>
        <begin position="28"/>
        <end position="47"/>
    </location>
</feature>
<dbReference type="RefSeq" id="WP_344854888.1">
    <property type="nucleotide sequence ID" value="NZ_BAAAZN010000001.1"/>
</dbReference>
<comment type="caution">
    <text evidence="6">The sequence shown here is derived from an EMBL/GenBank/DDBJ whole genome shotgun (WGS) entry which is preliminary data.</text>
</comment>
<evidence type="ECO:0000256" key="3">
    <source>
        <dbReference type="ARBA" id="ARBA00023163"/>
    </source>
</evidence>
<dbReference type="InterPro" id="IPR036271">
    <property type="entry name" value="Tet_transcr_reg_TetR-rel_C_sf"/>
</dbReference>
<dbReference type="Gene3D" id="1.10.357.10">
    <property type="entry name" value="Tetracycline Repressor, domain 2"/>
    <property type="match status" value="1"/>
</dbReference>
<proteinExistence type="predicted"/>
<organism evidence="6 7">
    <name type="scientific">Amycolatopsis ultiminotia</name>
    <dbReference type="NCBI Taxonomy" id="543629"/>
    <lineage>
        <taxon>Bacteria</taxon>
        <taxon>Bacillati</taxon>
        <taxon>Actinomycetota</taxon>
        <taxon>Actinomycetes</taxon>
        <taxon>Pseudonocardiales</taxon>
        <taxon>Pseudonocardiaceae</taxon>
        <taxon>Amycolatopsis</taxon>
    </lineage>
</organism>
<dbReference type="SUPFAM" id="SSF48498">
    <property type="entry name" value="Tetracyclin repressor-like, C-terminal domain"/>
    <property type="match status" value="1"/>
</dbReference>
<gene>
    <name evidence="6" type="ORF">GCM10022222_05650</name>
</gene>
<dbReference type="Pfam" id="PF00440">
    <property type="entry name" value="TetR_N"/>
    <property type="match status" value="1"/>
</dbReference>
<dbReference type="Pfam" id="PF21597">
    <property type="entry name" value="TetR_C_43"/>
    <property type="match status" value="1"/>
</dbReference>
<protein>
    <submittedName>
        <fullName evidence="6">TetR/AcrR family transcriptional regulator</fullName>
    </submittedName>
</protein>
<keyword evidence="3" id="KW-0804">Transcription</keyword>
<evidence type="ECO:0000256" key="4">
    <source>
        <dbReference type="PROSITE-ProRule" id="PRU00335"/>
    </source>
</evidence>
<sequence length="191" mass="20735">MRADALRNRSAIADAALRLAGERGEAVSMEDIAREAGVGVGTLYRHFPDRRALLEDIAVDALRELRDATRAEAGRAPAWEALLRIVDHCVALPLSLTKSLLTDEPERAELPELEVEVTSLIAGIVADAQREGDLRADVPPAEAVRVLNVAVCRCGARADDHLTRVVLDGLRVPKNRRPPVWRGDEGRGEGS</sequence>
<name>A0ABP6V1V4_9PSEU</name>
<dbReference type="PANTHER" id="PTHR30055">
    <property type="entry name" value="HTH-TYPE TRANSCRIPTIONAL REGULATOR RUTR"/>
    <property type="match status" value="1"/>
</dbReference>
<feature type="domain" description="HTH tetR-type" evidence="5">
    <location>
        <begin position="6"/>
        <end position="65"/>
    </location>
</feature>
<dbReference type="Proteomes" id="UP001500689">
    <property type="component" value="Unassembled WGS sequence"/>
</dbReference>
<keyword evidence="2 4" id="KW-0238">DNA-binding</keyword>
<dbReference type="SUPFAM" id="SSF46689">
    <property type="entry name" value="Homeodomain-like"/>
    <property type="match status" value="1"/>
</dbReference>
<dbReference type="PRINTS" id="PR00455">
    <property type="entry name" value="HTHTETR"/>
</dbReference>
<keyword evidence="1" id="KW-0805">Transcription regulation</keyword>
<evidence type="ECO:0000256" key="1">
    <source>
        <dbReference type="ARBA" id="ARBA00023015"/>
    </source>
</evidence>
<dbReference type="PANTHER" id="PTHR30055:SF234">
    <property type="entry name" value="HTH-TYPE TRANSCRIPTIONAL REGULATOR BETI"/>
    <property type="match status" value="1"/>
</dbReference>
<dbReference type="EMBL" id="BAAAZN010000001">
    <property type="protein sequence ID" value="GAA3525618.1"/>
    <property type="molecule type" value="Genomic_DNA"/>
</dbReference>
<accession>A0ABP6V1V4</accession>
<dbReference type="InterPro" id="IPR009057">
    <property type="entry name" value="Homeodomain-like_sf"/>
</dbReference>
<evidence type="ECO:0000256" key="2">
    <source>
        <dbReference type="ARBA" id="ARBA00023125"/>
    </source>
</evidence>
<dbReference type="PROSITE" id="PS50977">
    <property type="entry name" value="HTH_TETR_2"/>
    <property type="match status" value="1"/>
</dbReference>
<dbReference type="InterPro" id="IPR049445">
    <property type="entry name" value="TetR_SbtR-like_C"/>
</dbReference>
<evidence type="ECO:0000313" key="6">
    <source>
        <dbReference type="EMBL" id="GAA3525618.1"/>
    </source>
</evidence>
<keyword evidence="7" id="KW-1185">Reference proteome</keyword>
<dbReference type="InterPro" id="IPR001647">
    <property type="entry name" value="HTH_TetR"/>
</dbReference>
<evidence type="ECO:0000313" key="7">
    <source>
        <dbReference type="Proteomes" id="UP001500689"/>
    </source>
</evidence>
<reference evidence="7" key="1">
    <citation type="journal article" date="2019" name="Int. J. Syst. Evol. Microbiol.">
        <title>The Global Catalogue of Microorganisms (GCM) 10K type strain sequencing project: providing services to taxonomists for standard genome sequencing and annotation.</title>
        <authorList>
            <consortium name="The Broad Institute Genomics Platform"/>
            <consortium name="The Broad Institute Genome Sequencing Center for Infectious Disease"/>
            <person name="Wu L."/>
            <person name="Ma J."/>
        </authorList>
    </citation>
    <scope>NUCLEOTIDE SEQUENCE [LARGE SCALE GENOMIC DNA]</scope>
    <source>
        <strain evidence="7">JCM 16898</strain>
    </source>
</reference>
<evidence type="ECO:0000259" key="5">
    <source>
        <dbReference type="PROSITE" id="PS50977"/>
    </source>
</evidence>
<dbReference type="InterPro" id="IPR050109">
    <property type="entry name" value="HTH-type_TetR-like_transc_reg"/>
</dbReference>